<evidence type="ECO:0000313" key="4">
    <source>
        <dbReference type="EMBL" id="RZF42644.1"/>
    </source>
</evidence>
<evidence type="ECO:0008006" key="6">
    <source>
        <dbReference type="Google" id="ProtNLM"/>
    </source>
</evidence>
<feature type="chain" id="PRO_5019713752" description="Annexin" evidence="3">
    <location>
        <begin position="19"/>
        <end position="350"/>
    </location>
</feature>
<name>A0A482XA05_LAOST</name>
<keyword evidence="2" id="KW-0111">Calcium/phospholipid-binding</keyword>
<feature type="signal peptide" evidence="3">
    <location>
        <begin position="1"/>
        <end position="18"/>
    </location>
</feature>
<accession>A0A482XA05</accession>
<dbReference type="GO" id="GO:0001786">
    <property type="term" value="F:phosphatidylserine binding"/>
    <property type="evidence" value="ECO:0007669"/>
    <property type="project" value="TreeGrafter"/>
</dbReference>
<dbReference type="STRING" id="195883.A0A482XA05"/>
<dbReference type="PANTHER" id="PTHR10502:SF239">
    <property type="entry name" value="ANNEXIN A7"/>
    <property type="match status" value="1"/>
</dbReference>
<evidence type="ECO:0000256" key="1">
    <source>
        <dbReference type="ARBA" id="ARBA00022837"/>
    </source>
</evidence>
<keyword evidence="5" id="KW-1185">Reference proteome</keyword>
<dbReference type="PANTHER" id="PTHR10502">
    <property type="entry name" value="ANNEXIN"/>
    <property type="match status" value="1"/>
</dbReference>
<dbReference type="AlphaFoldDB" id="A0A482XA05"/>
<evidence type="ECO:0000256" key="2">
    <source>
        <dbReference type="ARBA" id="ARBA00023302"/>
    </source>
</evidence>
<reference evidence="4 5" key="1">
    <citation type="journal article" date="2017" name="Gigascience">
        <title>Genome sequence of the small brown planthopper, Laodelphax striatellus.</title>
        <authorList>
            <person name="Zhu J."/>
            <person name="Jiang F."/>
            <person name="Wang X."/>
            <person name="Yang P."/>
            <person name="Bao Y."/>
            <person name="Zhao W."/>
            <person name="Wang W."/>
            <person name="Lu H."/>
            <person name="Wang Q."/>
            <person name="Cui N."/>
            <person name="Li J."/>
            <person name="Chen X."/>
            <person name="Luo L."/>
            <person name="Yu J."/>
            <person name="Kang L."/>
            <person name="Cui F."/>
        </authorList>
    </citation>
    <scope>NUCLEOTIDE SEQUENCE [LARGE SCALE GENOMIC DNA]</scope>
    <source>
        <strain evidence="4">Lst14</strain>
    </source>
</reference>
<proteinExistence type="predicted"/>
<organism evidence="4 5">
    <name type="scientific">Laodelphax striatellus</name>
    <name type="common">Small brown planthopper</name>
    <name type="synonym">Delphax striatella</name>
    <dbReference type="NCBI Taxonomy" id="195883"/>
    <lineage>
        <taxon>Eukaryota</taxon>
        <taxon>Metazoa</taxon>
        <taxon>Ecdysozoa</taxon>
        <taxon>Arthropoda</taxon>
        <taxon>Hexapoda</taxon>
        <taxon>Insecta</taxon>
        <taxon>Pterygota</taxon>
        <taxon>Neoptera</taxon>
        <taxon>Paraneoptera</taxon>
        <taxon>Hemiptera</taxon>
        <taxon>Auchenorrhyncha</taxon>
        <taxon>Fulgoroidea</taxon>
        <taxon>Delphacidae</taxon>
        <taxon>Criomorphinae</taxon>
        <taxon>Laodelphax</taxon>
    </lineage>
</organism>
<dbReference type="SUPFAM" id="SSF47874">
    <property type="entry name" value="Annexin"/>
    <property type="match status" value="1"/>
</dbReference>
<dbReference type="SMR" id="A0A482XA05"/>
<protein>
    <recommendedName>
        <fullName evidence="6">Annexin</fullName>
    </recommendedName>
</protein>
<keyword evidence="3" id="KW-0732">Signal</keyword>
<dbReference type="GO" id="GO:0005737">
    <property type="term" value="C:cytoplasm"/>
    <property type="evidence" value="ECO:0007669"/>
    <property type="project" value="TreeGrafter"/>
</dbReference>
<keyword evidence="1" id="KW-0106">Calcium</keyword>
<dbReference type="GO" id="GO:0005544">
    <property type="term" value="F:calcium-dependent phospholipid binding"/>
    <property type="evidence" value="ECO:0007669"/>
    <property type="project" value="UniProtKB-KW"/>
</dbReference>
<dbReference type="InterPro" id="IPR037104">
    <property type="entry name" value="Annexin_sf"/>
</dbReference>
<dbReference type="EMBL" id="QKKF02014716">
    <property type="protein sequence ID" value="RZF42644.1"/>
    <property type="molecule type" value="Genomic_DNA"/>
</dbReference>
<evidence type="ECO:0000313" key="5">
    <source>
        <dbReference type="Proteomes" id="UP000291343"/>
    </source>
</evidence>
<evidence type="ECO:0000256" key="3">
    <source>
        <dbReference type="SAM" id="SignalP"/>
    </source>
</evidence>
<dbReference type="OrthoDB" id="6641876at2759"/>
<gene>
    <name evidence="4" type="ORF">LSTR_LSTR001439</name>
</gene>
<comment type="caution">
    <text evidence="4">The sequence shown here is derived from an EMBL/GenBank/DDBJ whole genome shotgun (WGS) entry which is preliminary data.</text>
</comment>
<dbReference type="InParanoid" id="A0A482XA05"/>
<dbReference type="GO" id="GO:0005886">
    <property type="term" value="C:plasma membrane"/>
    <property type="evidence" value="ECO:0007669"/>
    <property type="project" value="TreeGrafter"/>
</dbReference>
<dbReference type="GO" id="GO:0005634">
    <property type="term" value="C:nucleus"/>
    <property type="evidence" value="ECO:0007669"/>
    <property type="project" value="TreeGrafter"/>
</dbReference>
<dbReference type="Proteomes" id="UP000291343">
    <property type="component" value="Unassembled WGS sequence"/>
</dbReference>
<dbReference type="GO" id="GO:0005509">
    <property type="term" value="F:calcium ion binding"/>
    <property type="evidence" value="ECO:0007669"/>
    <property type="project" value="InterPro"/>
</dbReference>
<sequence length="350" mass="39840">MWRIYFLFQLFCFLSGHADCETKPHPLGEPVSVLGPTIIEKSKNKPEDDADVIKKAIDGKVYAPIAQLIGERTLAQRLAINIAYGKLAKENISDSINNALFNSKHDGSERRFYNGFFLQLPVYLANCFYDSMNNWIDWVHLSIVCTSSVTRLTALRKGYLDAFGVEITKDIDKFDAGKDVLNVMLDPKTMRPDSGTDDKLLDSQVALIPDSTDKCNSNDLLNFMASTSFDQIRNVSNKWIAKNKNADIVDNFRENCERGYRQEAYKRIVRFARDPYQYFSEEFKLGYELDSRNSRAHEYLVISRSEIDLKDIIKRYNDQYSADIIKEVKGNADKNAYQALLAAVLVGNAG</sequence>
<dbReference type="GO" id="GO:0012506">
    <property type="term" value="C:vesicle membrane"/>
    <property type="evidence" value="ECO:0007669"/>
    <property type="project" value="TreeGrafter"/>
</dbReference>